<dbReference type="RefSeq" id="WP_246972027.1">
    <property type="nucleotide sequence ID" value="NZ_CP095397.1"/>
</dbReference>
<dbReference type="InterPro" id="IPR026071">
    <property type="entry name" value="Glyco_Hydrolase_99"/>
</dbReference>
<accession>A0ABD5P124</accession>
<comment type="subcellular location">
    <subcellularLocation>
        <location evidence="1">Golgi apparatus membrane</location>
        <topology evidence="1">Single-pass type II membrane protein</topology>
    </subcellularLocation>
</comment>
<keyword evidence="2" id="KW-0812">Transmembrane</keyword>
<name>A0ABD5P124_9EURY</name>
<dbReference type="GO" id="GO:0016787">
    <property type="term" value="F:hydrolase activity"/>
    <property type="evidence" value="ECO:0007669"/>
    <property type="project" value="UniProtKB-KW"/>
</dbReference>
<organism evidence="9 10">
    <name type="scientific">Natribaculum luteum</name>
    <dbReference type="NCBI Taxonomy" id="1586232"/>
    <lineage>
        <taxon>Archaea</taxon>
        <taxon>Methanobacteriati</taxon>
        <taxon>Methanobacteriota</taxon>
        <taxon>Stenosarchaea group</taxon>
        <taxon>Halobacteria</taxon>
        <taxon>Halobacteriales</taxon>
        <taxon>Natrialbaceae</taxon>
        <taxon>Natribaculum</taxon>
    </lineage>
</organism>
<keyword evidence="4" id="KW-0735">Signal-anchor</keyword>
<evidence type="ECO:0000256" key="6">
    <source>
        <dbReference type="ARBA" id="ARBA00023034"/>
    </source>
</evidence>
<gene>
    <name evidence="9" type="ORF">ACFOZ7_12335</name>
</gene>
<dbReference type="Proteomes" id="UP001595821">
    <property type="component" value="Unassembled WGS sequence"/>
</dbReference>
<evidence type="ECO:0000313" key="10">
    <source>
        <dbReference type="Proteomes" id="UP001595821"/>
    </source>
</evidence>
<proteinExistence type="predicted"/>
<keyword evidence="5" id="KW-1133">Transmembrane helix</keyword>
<dbReference type="PANTHER" id="PTHR13572:SF4">
    <property type="entry name" value="RE57134P"/>
    <property type="match status" value="1"/>
</dbReference>
<evidence type="ECO:0000313" key="9">
    <source>
        <dbReference type="EMBL" id="MFC4247743.1"/>
    </source>
</evidence>
<evidence type="ECO:0000256" key="1">
    <source>
        <dbReference type="ARBA" id="ARBA00004323"/>
    </source>
</evidence>
<keyword evidence="3" id="KW-0378">Hydrolase</keyword>
<reference evidence="9 10" key="1">
    <citation type="journal article" date="2014" name="Int. J. Syst. Evol. Microbiol.">
        <title>Complete genome sequence of Corynebacterium casei LMG S-19264T (=DSM 44701T), isolated from a smear-ripened cheese.</title>
        <authorList>
            <consortium name="US DOE Joint Genome Institute (JGI-PGF)"/>
            <person name="Walter F."/>
            <person name="Albersmeier A."/>
            <person name="Kalinowski J."/>
            <person name="Ruckert C."/>
        </authorList>
    </citation>
    <scope>NUCLEOTIDE SEQUENCE [LARGE SCALE GENOMIC DNA]</scope>
    <source>
        <strain evidence="9 10">IBRC-M 10912</strain>
    </source>
</reference>
<feature type="region of interest" description="Disordered" evidence="8">
    <location>
        <begin position="19"/>
        <end position="64"/>
    </location>
</feature>
<sequence>MREELRRRRLLQLGGAGIAGLAGCSSNENQLETPSGQERTPTATPPSETPTEETTTSTSDPVDEIDHDKLIGVQYYAWYWGDEGFGGQFLSTDAPDSWLSATPGTPELGAYDSRDVEVVNQHMKWCLEHGINWWIITGGRPDGPIDTTIRDVVFEADYADQMNFTLLVGFPPEIRDDDGRFDFDHPRAEELITRWFTHWADHHVPDPNYLRLGDDRPPLYFWSTSGAKGDMPGVFQAARDAVDVDAYVIGGPDYYNQPRRMSYNAETFDAVLDYHSYFPDEAFLDAFDTAVIENHQRWRAAAHEYNLEFIPTVTPGFDHREAPAEFRDDRLLPALERSPERFRDHCRQLRGLGDHDAIVITSFNEWPEYSAIEPSEEYDMTYLETVAEELARTDWETPSSPALTPIVLEYEQTVEPAEQNPDSDDTRELAVMVDQLRVATADGTLAVDIGGDEGQTFFTEGVYGSESDGERTWRWFGGETAQTRLFVPTTDISELILVARAVTDNITVTVRIGDTQMGTIAIGGAWNTYSTG</sequence>
<evidence type="ECO:0000256" key="4">
    <source>
        <dbReference type="ARBA" id="ARBA00022968"/>
    </source>
</evidence>
<keyword evidence="6" id="KW-0333">Golgi apparatus</keyword>
<feature type="compositionally biased region" description="Polar residues" evidence="8">
    <location>
        <begin position="24"/>
        <end position="39"/>
    </location>
</feature>
<dbReference type="EMBL" id="JBHSDJ010000094">
    <property type="protein sequence ID" value="MFC4247743.1"/>
    <property type="molecule type" value="Genomic_DNA"/>
</dbReference>
<evidence type="ECO:0000256" key="7">
    <source>
        <dbReference type="ARBA" id="ARBA00023136"/>
    </source>
</evidence>
<evidence type="ECO:0000256" key="3">
    <source>
        <dbReference type="ARBA" id="ARBA00022801"/>
    </source>
</evidence>
<dbReference type="PANTHER" id="PTHR13572">
    <property type="entry name" value="ENDO-ALPHA-1,2-MANNOSIDASE"/>
    <property type="match status" value="1"/>
</dbReference>
<evidence type="ECO:0000256" key="5">
    <source>
        <dbReference type="ARBA" id="ARBA00022989"/>
    </source>
</evidence>
<dbReference type="GeneID" id="71852760"/>
<evidence type="ECO:0000256" key="8">
    <source>
        <dbReference type="SAM" id="MobiDB-lite"/>
    </source>
</evidence>
<protein>
    <submittedName>
        <fullName evidence="9">Glycoside hydrolase family 99-like domain-containing protein</fullName>
    </submittedName>
</protein>
<evidence type="ECO:0000256" key="2">
    <source>
        <dbReference type="ARBA" id="ARBA00022692"/>
    </source>
</evidence>
<keyword evidence="7" id="KW-0472">Membrane</keyword>
<dbReference type="Pfam" id="PF16317">
    <property type="entry name" value="Glyco_hydro_99"/>
    <property type="match status" value="1"/>
</dbReference>
<comment type="caution">
    <text evidence="9">The sequence shown here is derived from an EMBL/GenBank/DDBJ whole genome shotgun (WGS) entry which is preliminary data.</text>
</comment>
<dbReference type="PROSITE" id="PS51257">
    <property type="entry name" value="PROKAR_LIPOPROTEIN"/>
    <property type="match status" value="1"/>
</dbReference>
<dbReference type="AlphaFoldDB" id="A0ABD5P124"/>
<dbReference type="Gene3D" id="3.20.20.80">
    <property type="entry name" value="Glycosidases"/>
    <property type="match status" value="1"/>
</dbReference>